<gene>
    <name evidence="3" type="ORF">K9S39_02825</name>
</gene>
<evidence type="ECO:0000313" key="4">
    <source>
        <dbReference type="Proteomes" id="UP000830115"/>
    </source>
</evidence>
<feature type="domain" description="UspA" evidence="2">
    <location>
        <begin position="160"/>
        <end position="287"/>
    </location>
</feature>
<dbReference type="Pfam" id="PF00582">
    <property type="entry name" value="Usp"/>
    <property type="match status" value="2"/>
</dbReference>
<proteinExistence type="inferred from homology"/>
<dbReference type="PANTHER" id="PTHR46268">
    <property type="entry name" value="STRESS RESPONSE PROTEIN NHAX"/>
    <property type="match status" value="1"/>
</dbReference>
<organism evidence="3 4">
    <name type="scientific">Streptomyces halobius</name>
    <dbReference type="NCBI Taxonomy" id="2879846"/>
    <lineage>
        <taxon>Bacteria</taxon>
        <taxon>Bacillati</taxon>
        <taxon>Actinomycetota</taxon>
        <taxon>Actinomycetes</taxon>
        <taxon>Kitasatosporales</taxon>
        <taxon>Streptomycetaceae</taxon>
        <taxon>Streptomyces</taxon>
    </lineage>
</organism>
<reference evidence="3" key="1">
    <citation type="submission" date="2021-10" db="EMBL/GenBank/DDBJ databases">
        <title>Streptomyces nigrumlapis sp.nov.,an antimicrobial producing actinobacterium isolated from Black Gobi rocks.</title>
        <authorList>
            <person name="Wen Y."/>
            <person name="Zhang W."/>
            <person name="Liu X.G."/>
        </authorList>
    </citation>
    <scope>NUCLEOTIDE SEQUENCE</scope>
    <source>
        <strain evidence="3">ST13-2-2</strain>
    </source>
</reference>
<feature type="domain" description="UspA" evidence="2">
    <location>
        <begin position="8"/>
        <end position="147"/>
    </location>
</feature>
<accession>A0ABY4M3M5</accession>
<dbReference type="Gene3D" id="3.40.50.620">
    <property type="entry name" value="HUPs"/>
    <property type="match status" value="2"/>
</dbReference>
<sequence length="297" mass="31495">MTSHDVRRPVVVGVSRSVAARGALDWAADAADRRRLPLRLIHAQEWPAGAAPKDAHESREHLWATHFRAAGQSLLETHRDWAEARHAGLEITMELADGRPSHVLREAAEHAAVLVVGARRAVEPGEVLTFGGVGAALVGHPPCPVVLAFEPVESGEGSGPVVVGVDGSAASAAAVAFAFEEADLWGVPLRAVQVRRPSHGEWPEHAGQSLSDASVVLFGWHEKYPEVHVEREVLMGGQPSAKLAGAATGARCLVVGARGHGGFRGMILGSTSRTLVQLAPCPLMVVPESAQRTWHTR</sequence>
<name>A0ABY4M3M5_9ACTN</name>
<dbReference type="InterPro" id="IPR006016">
    <property type="entry name" value="UspA"/>
</dbReference>
<evidence type="ECO:0000259" key="2">
    <source>
        <dbReference type="Pfam" id="PF00582"/>
    </source>
</evidence>
<dbReference type="Proteomes" id="UP000830115">
    <property type="component" value="Chromosome"/>
</dbReference>
<keyword evidence="4" id="KW-1185">Reference proteome</keyword>
<dbReference type="EMBL" id="CP086322">
    <property type="protein sequence ID" value="UQA90955.1"/>
    <property type="molecule type" value="Genomic_DNA"/>
</dbReference>
<comment type="similarity">
    <text evidence="1">Belongs to the universal stress protein A family.</text>
</comment>
<dbReference type="SUPFAM" id="SSF52402">
    <property type="entry name" value="Adenine nucleotide alpha hydrolases-like"/>
    <property type="match status" value="2"/>
</dbReference>
<dbReference type="InterPro" id="IPR006015">
    <property type="entry name" value="Universal_stress_UspA"/>
</dbReference>
<evidence type="ECO:0000313" key="3">
    <source>
        <dbReference type="EMBL" id="UQA90955.1"/>
    </source>
</evidence>
<dbReference type="InterPro" id="IPR014729">
    <property type="entry name" value="Rossmann-like_a/b/a_fold"/>
</dbReference>
<dbReference type="PANTHER" id="PTHR46268:SF6">
    <property type="entry name" value="UNIVERSAL STRESS PROTEIN UP12"/>
    <property type="match status" value="1"/>
</dbReference>
<dbReference type="RefSeq" id="WP_248861734.1">
    <property type="nucleotide sequence ID" value="NZ_CP086322.1"/>
</dbReference>
<evidence type="ECO:0000256" key="1">
    <source>
        <dbReference type="ARBA" id="ARBA00008791"/>
    </source>
</evidence>
<protein>
    <submittedName>
        <fullName evidence="3">Universal stress protein</fullName>
    </submittedName>
</protein>
<dbReference type="PRINTS" id="PR01438">
    <property type="entry name" value="UNVRSLSTRESS"/>
</dbReference>